<evidence type="ECO:0000256" key="5">
    <source>
        <dbReference type="ARBA" id="ARBA00023014"/>
    </source>
</evidence>
<evidence type="ECO:0000256" key="2">
    <source>
        <dbReference type="ARBA" id="ARBA00022691"/>
    </source>
</evidence>
<dbReference type="Pfam" id="PF04055">
    <property type="entry name" value="Radical_SAM"/>
    <property type="match status" value="1"/>
</dbReference>
<protein>
    <recommendedName>
        <fullName evidence="6">Radical SAM core domain-containing protein</fullName>
    </recommendedName>
</protein>
<keyword evidence="2" id="KW-0949">S-adenosyl-L-methionine</keyword>
<dbReference type="InterPro" id="IPR058240">
    <property type="entry name" value="rSAM_sf"/>
</dbReference>
<dbReference type="InterPro" id="IPR013785">
    <property type="entry name" value="Aldolase_TIM"/>
</dbReference>
<dbReference type="GO" id="GO:0046872">
    <property type="term" value="F:metal ion binding"/>
    <property type="evidence" value="ECO:0007669"/>
    <property type="project" value="UniProtKB-KW"/>
</dbReference>
<comment type="caution">
    <text evidence="7">The sequence shown here is derived from an EMBL/GenBank/DDBJ whole genome shotgun (WGS) entry which is preliminary data.</text>
</comment>
<keyword evidence="4" id="KW-0408">Iron</keyword>
<dbReference type="SUPFAM" id="SSF102114">
    <property type="entry name" value="Radical SAM enzymes"/>
    <property type="match status" value="1"/>
</dbReference>
<feature type="non-terminal residue" evidence="7">
    <location>
        <position position="71"/>
    </location>
</feature>
<proteinExistence type="predicted"/>
<feature type="domain" description="Radical SAM core" evidence="6">
    <location>
        <begin position="1"/>
        <end position="71"/>
    </location>
</feature>
<evidence type="ECO:0000313" key="7">
    <source>
        <dbReference type="EMBL" id="KKL67692.1"/>
    </source>
</evidence>
<dbReference type="PANTHER" id="PTHR22976:SF2">
    <property type="entry name" value="BIOTIN SYNTHASE, MITOCHONDRIAL"/>
    <property type="match status" value="1"/>
</dbReference>
<evidence type="ECO:0000256" key="4">
    <source>
        <dbReference type="ARBA" id="ARBA00023004"/>
    </source>
</evidence>
<organism evidence="7">
    <name type="scientific">marine sediment metagenome</name>
    <dbReference type="NCBI Taxonomy" id="412755"/>
    <lineage>
        <taxon>unclassified sequences</taxon>
        <taxon>metagenomes</taxon>
        <taxon>ecological metagenomes</taxon>
    </lineage>
</organism>
<dbReference type="GO" id="GO:0051539">
    <property type="term" value="F:4 iron, 4 sulfur cluster binding"/>
    <property type="evidence" value="ECO:0007669"/>
    <property type="project" value="UniProtKB-KW"/>
</dbReference>
<dbReference type="AlphaFoldDB" id="A0A0F9GX03"/>
<accession>A0A0F9GX03</accession>
<dbReference type="InterPro" id="IPR007197">
    <property type="entry name" value="rSAM"/>
</dbReference>
<dbReference type="GO" id="GO:0004076">
    <property type="term" value="F:biotin synthase activity"/>
    <property type="evidence" value="ECO:0007669"/>
    <property type="project" value="InterPro"/>
</dbReference>
<evidence type="ECO:0000256" key="1">
    <source>
        <dbReference type="ARBA" id="ARBA00022485"/>
    </source>
</evidence>
<evidence type="ECO:0000256" key="3">
    <source>
        <dbReference type="ARBA" id="ARBA00022723"/>
    </source>
</evidence>
<dbReference type="EMBL" id="LAZR01026777">
    <property type="protein sequence ID" value="KKL67692.1"/>
    <property type="molecule type" value="Genomic_DNA"/>
</dbReference>
<dbReference type="Gene3D" id="3.20.20.70">
    <property type="entry name" value="Aldolase class I"/>
    <property type="match status" value="1"/>
</dbReference>
<dbReference type="GO" id="GO:0051537">
    <property type="term" value="F:2 iron, 2 sulfur cluster binding"/>
    <property type="evidence" value="ECO:0007669"/>
    <property type="project" value="TreeGrafter"/>
</dbReference>
<keyword evidence="3" id="KW-0479">Metal-binding</keyword>
<dbReference type="PANTHER" id="PTHR22976">
    <property type="entry name" value="BIOTIN SYNTHASE"/>
    <property type="match status" value="1"/>
</dbReference>
<name>A0A0F9GX03_9ZZZZ</name>
<sequence>MPRIKERHGLKICLSVGLLNPEDARRLKACGVDRVNHNLNTSRRFYPRICTTHDYQDRLDTLSAVKEAQLE</sequence>
<gene>
    <name evidence="7" type="ORF">LCGC14_2132470</name>
</gene>
<dbReference type="GO" id="GO:0009102">
    <property type="term" value="P:biotin biosynthetic process"/>
    <property type="evidence" value="ECO:0007669"/>
    <property type="project" value="InterPro"/>
</dbReference>
<evidence type="ECO:0000259" key="6">
    <source>
        <dbReference type="PROSITE" id="PS51918"/>
    </source>
</evidence>
<keyword evidence="5" id="KW-0411">Iron-sulfur</keyword>
<dbReference type="PROSITE" id="PS51918">
    <property type="entry name" value="RADICAL_SAM"/>
    <property type="match status" value="1"/>
</dbReference>
<reference evidence="7" key="1">
    <citation type="journal article" date="2015" name="Nature">
        <title>Complex archaea that bridge the gap between prokaryotes and eukaryotes.</title>
        <authorList>
            <person name="Spang A."/>
            <person name="Saw J.H."/>
            <person name="Jorgensen S.L."/>
            <person name="Zaremba-Niedzwiedzka K."/>
            <person name="Martijn J."/>
            <person name="Lind A.E."/>
            <person name="van Eijk R."/>
            <person name="Schleper C."/>
            <person name="Guy L."/>
            <person name="Ettema T.J."/>
        </authorList>
    </citation>
    <scope>NUCLEOTIDE SEQUENCE</scope>
</reference>
<dbReference type="InterPro" id="IPR002684">
    <property type="entry name" value="Biotin_synth/BioAB"/>
</dbReference>
<keyword evidence="1" id="KW-0004">4Fe-4S</keyword>